<evidence type="ECO:0000313" key="3">
    <source>
        <dbReference type="Proteomes" id="UP000321617"/>
    </source>
</evidence>
<dbReference type="GO" id="GO:0005524">
    <property type="term" value="F:ATP binding"/>
    <property type="evidence" value="ECO:0007669"/>
    <property type="project" value="InterPro"/>
</dbReference>
<evidence type="ECO:0000313" key="2">
    <source>
        <dbReference type="EMBL" id="TWJ10834.1"/>
    </source>
</evidence>
<dbReference type="RefSeq" id="WP_147141928.1">
    <property type="nucleotide sequence ID" value="NZ_BAABIJ010000003.1"/>
</dbReference>
<dbReference type="OrthoDB" id="9813134at2"/>
<name>A0A562UYW4_9ACTN</name>
<proteinExistence type="predicted"/>
<comment type="caution">
    <text evidence="2">The sequence shown here is derived from an EMBL/GenBank/DDBJ whole genome shotgun (WGS) entry which is preliminary data.</text>
</comment>
<dbReference type="AlphaFoldDB" id="A0A562UYW4"/>
<feature type="domain" description="ATPase" evidence="1">
    <location>
        <begin position="9"/>
        <end position="185"/>
    </location>
</feature>
<evidence type="ECO:0000259" key="1">
    <source>
        <dbReference type="Pfam" id="PF01637"/>
    </source>
</evidence>
<dbReference type="Gene3D" id="3.40.50.300">
    <property type="entry name" value="P-loop containing nucleotide triphosphate hydrolases"/>
    <property type="match status" value="1"/>
</dbReference>
<dbReference type="PANTHER" id="PTHR34704">
    <property type="entry name" value="ATPASE"/>
    <property type="match status" value="1"/>
</dbReference>
<dbReference type="Pfam" id="PF01637">
    <property type="entry name" value="ATPase_2"/>
    <property type="match status" value="1"/>
</dbReference>
<dbReference type="PANTHER" id="PTHR34704:SF1">
    <property type="entry name" value="ATPASE"/>
    <property type="match status" value="1"/>
</dbReference>
<accession>A0A562UYW4</accession>
<dbReference type="EMBL" id="VLLL01000007">
    <property type="protein sequence ID" value="TWJ10834.1"/>
    <property type="molecule type" value="Genomic_DNA"/>
</dbReference>
<organism evidence="2 3">
    <name type="scientific">Stackebrandtia albiflava</name>
    <dbReference type="NCBI Taxonomy" id="406432"/>
    <lineage>
        <taxon>Bacteria</taxon>
        <taxon>Bacillati</taxon>
        <taxon>Actinomycetota</taxon>
        <taxon>Actinomycetes</taxon>
        <taxon>Glycomycetales</taxon>
        <taxon>Glycomycetaceae</taxon>
        <taxon>Stackebrandtia</taxon>
    </lineage>
</organism>
<dbReference type="InterPro" id="IPR027417">
    <property type="entry name" value="P-loop_NTPase"/>
</dbReference>
<keyword evidence="3" id="KW-1185">Reference proteome</keyword>
<sequence length="481" mass="52911">MLSKPSRLFGREREWHALARFATRASRQPQLGVVSGRRRQGKTFLLQSLTEAAGGFYFGATQSTETESLRLFATALGDFLGEPVGRFTDWDTAVRFLYARLPARTHLVVIDEFSYLTDASPQLPSILQHAVDRAVFEETPLSILLCGSAMSVMGGILSGNAPLRGRANLELVIRPFDYREAAAFLGITEPITALKTHSVLGGTPAYRGFIAGDLPDGPDDFSDWVCRTVLDPTIPLCREARYLLEEETRVPDAALYHSILAAVAAGNHTAGGIAGYVGRRAHELARQLTVLEDCQLLSKEPDVFRRGRPRYRIVEPLMAFYNVVMRPQWALVESGRAELVWGNAGSRFHSQILGPHLETLCRDFALLRDHRGEPAGVVGSGVVADHNRRRQIEIDVAVFAPEEPGRPRRLLSIGEAKWGETMGGRQVARLTRARELLGDMGIDVTDCRLACYAAAGFEAAVEADPEIDTVSVADLYRAETV</sequence>
<reference evidence="2 3" key="1">
    <citation type="journal article" date="2013" name="Stand. Genomic Sci.">
        <title>Genomic Encyclopedia of Type Strains, Phase I: The one thousand microbial genomes (KMG-I) project.</title>
        <authorList>
            <person name="Kyrpides N.C."/>
            <person name="Woyke T."/>
            <person name="Eisen J.A."/>
            <person name="Garrity G."/>
            <person name="Lilburn T.G."/>
            <person name="Beck B.J."/>
            <person name="Whitman W.B."/>
            <person name="Hugenholtz P."/>
            <person name="Klenk H.P."/>
        </authorList>
    </citation>
    <scope>NUCLEOTIDE SEQUENCE [LARGE SCALE GENOMIC DNA]</scope>
    <source>
        <strain evidence="2 3">DSM 45044</strain>
    </source>
</reference>
<dbReference type="InterPro" id="IPR011579">
    <property type="entry name" value="ATPase_dom"/>
</dbReference>
<dbReference type="SUPFAM" id="SSF52540">
    <property type="entry name" value="P-loop containing nucleoside triphosphate hydrolases"/>
    <property type="match status" value="1"/>
</dbReference>
<protein>
    <recommendedName>
        <fullName evidence="1">ATPase domain-containing protein</fullName>
    </recommendedName>
</protein>
<dbReference type="Proteomes" id="UP000321617">
    <property type="component" value="Unassembled WGS sequence"/>
</dbReference>
<gene>
    <name evidence="2" type="ORF">LX16_4258</name>
</gene>